<dbReference type="InterPro" id="IPR029058">
    <property type="entry name" value="AB_hydrolase_fold"/>
</dbReference>
<sequence length="135" mass="14802">MIFVSDSNLLGMQILIRNLGDETRCNEIMIPLKTSADATKLSMPPNIIIPGLEGTAGQAWYNIGTSINNNTNILQLHRFGECTTVKEVAEACFEHVKAELKSNHPFYIIGYSYGSFVAIALAAMLEKTATEANSY</sequence>
<evidence type="ECO:0000313" key="3">
    <source>
        <dbReference type="EMBL" id="CAD6995486.1"/>
    </source>
</evidence>
<dbReference type="Proteomes" id="UP000606786">
    <property type="component" value="Unassembled WGS sequence"/>
</dbReference>
<reference evidence="3" key="1">
    <citation type="submission" date="2020-11" db="EMBL/GenBank/DDBJ databases">
        <authorList>
            <person name="Whitehead M."/>
        </authorList>
    </citation>
    <scope>NUCLEOTIDE SEQUENCE</scope>
    <source>
        <strain evidence="3">EGII</strain>
    </source>
</reference>
<dbReference type="GO" id="GO:0016297">
    <property type="term" value="F:fatty acyl-[ACP] hydrolase activity"/>
    <property type="evidence" value="ECO:0007669"/>
    <property type="project" value="UniProtKB-EC"/>
</dbReference>
<feature type="domain" description="Thioesterase" evidence="2">
    <location>
        <begin position="49"/>
        <end position="128"/>
    </location>
</feature>
<protein>
    <recommendedName>
        <fullName evidence="1">oleoyl-[acyl-carrier-protein] hydrolase</fullName>
        <ecNumber evidence="1">3.1.2.14</ecNumber>
    </recommendedName>
</protein>
<evidence type="ECO:0000313" key="4">
    <source>
        <dbReference type="Proteomes" id="UP000606786"/>
    </source>
</evidence>
<proteinExistence type="predicted"/>
<accession>A0A811UBN7</accession>
<evidence type="ECO:0000256" key="1">
    <source>
        <dbReference type="ARBA" id="ARBA00012480"/>
    </source>
</evidence>
<dbReference type="EC" id="3.1.2.14" evidence="1"/>
<comment type="caution">
    <text evidence="3">The sequence shown here is derived from an EMBL/GenBank/DDBJ whole genome shotgun (WGS) entry which is preliminary data.</text>
</comment>
<dbReference type="EMBL" id="CAJHJT010000001">
    <property type="protein sequence ID" value="CAD6995486.1"/>
    <property type="molecule type" value="Genomic_DNA"/>
</dbReference>
<name>A0A811UBN7_CERCA</name>
<dbReference type="SUPFAM" id="SSF53474">
    <property type="entry name" value="alpha/beta-Hydrolases"/>
    <property type="match status" value="1"/>
</dbReference>
<dbReference type="OrthoDB" id="329835at2759"/>
<dbReference type="Pfam" id="PF00975">
    <property type="entry name" value="Thioesterase"/>
    <property type="match status" value="1"/>
</dbReference>
<keyword evidence="4" id="KW-1185">Reference proteome</keyword>
<dbReference type="AlphaFoldDB" id="A0A811UBN7"/>
<evidence type="ECO:0000259" key="2">
    <source>
        <dbReference type="Pfam" id="PF00975"/>
    </source>
</evidence>
<dbReference type="Gene3D" id="3.40.50.1820">
    <property type="entry name" value="alpha/beta hydrolase"/>
    <property type="match status" value="1"/>
</dbReference>
<organism evidence="3 4">
    <name type="scientific">Ceratitis capitata</name>
    <name type="common">Mediterranean fruit fly</name>
    <name type="synonym">Tephritis capitata</name>
    <dbReference type="NCBI Taxonomy" id="7213"/>
    <lineage>
        <taxon>Eukaryota</taxon>
        <taxon>Metazoa</taxon>
        <taxon>Ecdysozoa</taxon>
        <taxon>Arthropoda</taxon>
        <taxon>Hexapoda</taxon>
        <taxon>Insecta</taxon>
        <taxon>Pterygota</taxon>
        <taxon>Neoptera</taxon>
        <taxon>Endopterygota</taxon>
        <taxon>Diptera</taxon>
        <taxon>Brachycera</taxon>
        <taxon>Muscomorpha</taxon>
        <taxon>Tephritoidea</taxon>
        <taxon>Tephritidae</taxon>
        <taxon>Ceratitis</taxon>
        <taxon>Ceratitis</taxon>
    </lineage>
</organism>
<dbReference type="InterPro" id="IPR001031">
    <property type="entry name" value="Thioesterase"/>
</dbReference>
<gene>
    <name evidence="3" type="ORF">CCAP1982_LOCUS4201</name>
</gene>